<dbReference type="AlphaFoldDB" id="A0A563DZA9"/>
<evidence type="ECO:0000313" key="3">
    <source>
        <dbReference type="EMBL" id="TWP34984.1"/>
    </source>
</evidence>
<dbReference type="NCBIfam" id="NF047625">
    <property type="entry name" value="AcylSulfactDhSauS"/>
    <property type="match status" value="1"/>
</dbReference>
<evidence type="ECO:0000313" key="4">
    <source>
        <dbReference type="Proteomes" id="UP000320244"/>
    </source>
</evidence>
<keyword evidence="1" id="KW-0560">Oxidoreductase</keyword>
<dbReference type="Pfam" id="PF00171">
    <property type="entry name" value="Aldedh"/>
    <property type="match status" value="2"/>
</dbReference>
<dbReference type="GO" id="GO:0016620">
    <property type="term" value="F:oxidoreductase activity, acting on the aldehyde or oxo group of donors, NAD or NADP as acceptor"/>
    <property type="evidence" value="ECO:0007669"/>
    <property type="project" value="InterPro"/>
</dbReference>
<proteinExistence type="predicted"/>
<dbReference type="OrthoDB" id="323926at2"/>
<reference evidence="3 4" key="1">
    <citation type="submission" date="2019-05" db="EMBL/GenBank/DDBJ databases">
        <authorList>
            <person name="Lee S.D."/>
        </authorList>
    </citation>
    <scope>NUCLEOTIDE SEQUENCE [LARGE SCALE GENOMIC DNA]</scope>
    <source>
        <strain evidence="3 4">C5-26</strain>
    </source>
</reference>
<evidence type="ECO:0000259" key="2">
    <source>
        <dbReference type="Pfam" id="PF00171"/>
    </source>
</evidence>
<dbReference type="InterPro" id="IPR016161">
    <property type="entry name" value="Ald_DH/histidinol_DH"/>
</dbReference>
<dbReference type="InterPro" id="IPR016163">
    <property type="entry name" value="Ald_DH_C"/>
</dbReference>
<dbReference type="RefSeq" id="WP_146318131.1">
    <property type="nucleotide sequence ID" value="NZ_VCQV01000023.1"/>
</dbReference>
<gene>
    <name evidence="3" type="ORF">FGL98_15700</name>
</gene>
<dbReference type="CDD" id="cd07122">
    <property type="entry name" value="ALDH_F20_ACDH"/>
    <property type="match status" value="1"/>
</dbReference>
<comment type="caution">
    <text evidence="3">The sequence shown here is derived from an EMBL/GenBank/DDBJ whole genome shotgun (WGS) entry which is preliminary data.</text>
</comment>
<feature type="domain" description="Aldehyde dehydrogenase" evidence="2">
    <location>
        <begin position="13"/>
        <end position="280"/>
    </location>
</feature>
<keyword evidence="4" id="KW-1185">Reference proteome</keyword>
<feature type="domain" description="Aldehyde dehydrogenase" evidence="2">
    <location>
        <begin position="354"/>
        <end position="411"/>
    </location>
</feature>
<reference evidence="3 4" key="2">
    <citation type="submission" date="2019-08" db="EMBL/GenBank/DDBJ databases">
        <title>Jejuicoccus antrihumi gen. nov., sp. nov., a new member of the family Dermacoccaceae isolated from a cave.</title>
        <authorList>
            <person name="Schumann P."/>
            <person name="Kim I.S."/>
        </authorList>
    </citation>
    <scope>NUCLEOTIDE SEQUENCE [LARGE SCALE GENOMIC DNA]</scope>
    <source>
        <strain evidence="3 4">C5-26</strain>
    </source>
</reference>
<dbReference type="InterPro" id="IPR016162">
    <property type="entry name" value="Ald_DH_N"/>
</dbReference>
<evidence type="ECO:0000256" key="1">
    <source>
        <dbReference type="ARBA" id="ARBA00023002"/>
    </source>
</evidence>
<sequence>MTSTVEAPPIDSAPVQATAVISALVHRARLAQAEFETWGQGRVDEVVTAVAWAIYEPDRALSLAQTSVRDTGLGRLEDKVLKNQRKTLGTLRDLIGARSVGVIGEDPDLGLTEYAKPVGVVAAVCPSTNPAATPANKTMMILKGRNAVILSPSPKGASTCAELVGYIHTELDKLGAPRDLVQMITSPTKDKTYELMRQCDLSVVTGSQKNVKAAYSSGKPAIGVGVGNAPVIIDFSADIAASAAQVRLSKTFDYATSCSSENSLHIHEDVYAQCLEALSKEGGYLLSASEKRQLQKVMWQDGKLSSAVTAQPPARIAALAGLTDPRAQEAAFFLVEEDGVGPDSPFSGEKLSVVLTVYRFDDLDTALDRIQRILNYQGAGHSCGIHTNDEARARKVAERLQVARVLVNQAHCFGTGGGHDNGLEFTLTMGAGTWAGNSISDNLSFRNFLNITRLVRVIPPRTPSERDLFDTYLQRHGR</sequence>
<dbReference type="Gene3D" id="3.40.309.10">
    <property type="entry name" value="Aldehyde Dehydrogenase, Chain A, domain 2"/>
    <property type="match status" value="1"/>
</dbReference>
<name>A0A563DZA9_9MICO</name>
<dbReference type="PANTHER" id="PTHR11699">
    <property type="entry name" value="ALDEHYDE DEHYDROGENASE-RELATED"/>
    <property type="match status" value="1"/>
</dbReference>
<dbReference type="InterPro" id="IPR015590">
    <property type="entry name" value="Aldehyde_DH_dom"/>
</dbReference>
<dbReference type="Proteomes" id="UP000320244">
    <property type="component" value="Unassembled WGS sequence"/>
</dbReference>
<organism evidence="3 4">
    <name type="scientific">Leekyejoonella antrihumi</name>
    <dbReference type="NCBI Taxonomy" id="1660198"/>
    <lineage>
        <taxon>Bacteria</taxon>
        <taxon>Bacillati</taxon>
        <taxon>Actinomycetota</taxon>
        <taxon>Actinomycetes</taxon>
        <taxon>Micrococcales</taxon>
        <taxon>Dermacoccaceae</taxon>
        <taxon>Leekyejoonella</taxon>
    </lineage>
</organism>
<accession>A0A563DZA9</accession>
<dbReference type="Gene3D" id="3.40.605.10">
    <property type="entry name" value="Aldehyde Dehydrogenase, Chain A, domain 1"/>
    <property type="match status" value="1"/>
</dbReference>
<protein>
    <submittedName>
        <fullName evidence="3">Aldehyde dehydrogenase family protein</fullName>
    </submittedName>
</protein>
<dbReference type="EMBL" id="VCQV01000023">
    <property type="protein sequence ID" value="TWP34984.1"/>
    <property type="molecule type" value="Genomic_DNA"/>
</dbReference>
<dbReference type="SUPFAM" id="SSF53720">
    <property type="entry name" value="ALDH-like"/>
    <property type="match status" value="1"/>
</dbReference>